<dbReference type="OrthoDB" id="2507496at2759"/>
<dbReference type="AlphaFoldDB" id="A0A0L6VF26"/>
<dbReference type="EMBL" id="LAVV01006697">
    <property type="protein sequence ID" value="KNZ58720.1"/>
    <property type="molecule type" value="Genomic_DNA"/>
</dbReference>
<evidence type="ECO:0000313" key="3">
    <source>
        <dbReference type="Proteomes" id="UP000037035"/>
    </source>
</evidence>
<comment type="caution">
    <text evidence="2">The sequence shown here is derived from an EMBL/GenBank/DDBJ whole genome shotgun (WGS) entry which is preliminary data.</text>
</comment>
<evidence type="ECO:0000256" key="1">
    <source>
        <dbReference type="SAM" id="MobiDB-lite"/>
    </source>
</evidence>
<proteinExistence type="predicted"/>
<reference evidence="2 3" key="1">
    <citation type="submission" date="2015-08" db="EMBL/GenBank/DDBJ databases">
        <title>Next Generation Sequencing and Analysis of the Genome of Puccinia sorghi L Schw, the Causal Agent of Maize Common Rust.</title>
        <authorList>
            <person name="Rochi L."/>
            <person name="Burguener G."/>
            <person name="Darino M."/>
            <person name="Turjanski A."/>
            <person name="Kreff E."/>
            <person name="Dieguez M.J."/>
            <person name="Sacco F."/>
        </authorList>
    </citation>
    <scope>NUCLEOTIDE SEQUENCE [LARGE SCALE GENOMIC DNA]</scope>
    <source>
        <strain evidence="2 3">RO10H11247</strain>
    </source>
</reference>
<protein>
    <submittedName>
        <fullName evidence="2">Uncharacterized protein</fullName>
    </submittedName>
</protein>
<name>A0A0L6VF26_9BASI</name>
<feature type="region of interest" description="Disordered" evidence="1">
    <location>
        <begin position="262"/>
        <end position="295"/>
    </location>
</feature>
<evidence type="ECO:0000313" key="2">
    <source>
        <dbReference type="EMBL" id="KNZ58720.1"/>
    </source>
</evidence>
<keyword evidence="3" id="KW-1185">Reference proteome</keyword>
<organism evidence="2 3">
    <name type="scientific">Puccinia sorghi</name>
    <dbReference type="NCBI Taxonomy" id="27349"/>
    <lineage>
        <taxon>Eukaryota</taxon>
        <taxon>Fungi</taxon>
        <taxon>Dikarya</taxon>
        <taxon>Basidiomycota</taxon>
        <taxon>Pucciniomycotina</taxon>
        <taxon>Pucciniomycetes</taxon>
        <taxon>Pucciniales</taxon>
        <taxon>Pucciniaceae</taxon>
        <taxon>Puccinia</taxon>
    </lineage>
</organism>
<feature type="region of interest" description="Disordered" evidence="1">
    <location>
        <begin position="226"/>
        <end position="246"/>
    </location>
</feature>
<dbReference type="Proteomes" id="UP000037035">
    <property type="component" value="Unassembled WGS sequence"/>
</dbReference>
<gene>
    <name evidence="2" type="ORF">VP01_1874g2</name>
</gene>
<sequence>MYSSARPTTSSLSLLTPNPLVLQKIGKHLSWIEFQKVLICFLEKDWNHLGVHLAKLHGSRLVKWKCILFGHRVYGNKGNYIVTQDSEFSPFLEAVKQSPNSKINIKITMKDPSKNAKNIVQAKAQEDSLALSYRPEDEHLALERLHAWLAANLSDFCNHCALAVLNDFIQPKANVDSSGAIKIVADITARILEVYGVNHQNIWVWARAILHKAEGVNLLTPPQSSHFLTPSTNRRNNEFTPARRTTSGHVMAPRLIPPLAGSNEGSPIPCPPSPPCQDEDKLSSMGSCSSDVKLIGQGPPPSSVNFLPAWKLPCSPAAPSIPKG</sequence>
<accession>A0A0L6VF26</accession>
<dbReference type="VEuPathDB" id="FungiDB:VP01_1874g2"/>